<dbReference type="InterPro" id="IPR052772">
    <property type="entry name" value="Endo/PolyKinase_Domain-Protein"/>
</dbReference>
<dbReference type="EMBL" id="CENE01000015">
    <property type="protein sequence ID" value="CEQ41602.1"/>
    <property type="molecule type" value="Genomic_DNA"/>
</dbReference>
<feature type="compositionally biased region" description="Low complexity" evidence="1">
    <location>
        <begin position="439"/>
        <end position="453"/>
    </location>
</feature>
<organism evidence="3 4">
    <name type="scientific">Sporidiobolus salmonicolor</name>
    <name type="common">Yeast-like fungus</name>
    <name type="synonym">Sporobolomyces salmonicolor</name>
    <dbReference type="NCBI Taxonomy" id="5005"/>
    <lineage>
        <taxon>Eukaryota</taxon>
        <taxon>Fungi</taxon>
        <taxon>Dikarya</taxon>
        <taxon>Basidiomycota</taxon>
        <taxon>Pucciniomycotina</taxon>
        <taxon>Microbotryomycetes</taxon>
        <taxon>Sporidiobolales</taxon>
        <taxon>Sporidiobolaceae</taxon>
        <taxon>Sporobolomyces</taxon>
    </lineage>
</organism>
<feature type="domain" description="Smr" evidence="2">
    <location>
        <begin position="565"/>
        <end position="649"/>
    </location>
</feature>
<feature type="compositionally biased region" description="Low complexity" evidence="1">
    <location>
        <begin position="129"/>
        <end position="141"/>
    </location>
</feature>
<sequence>MSPDPSRQDRLQADFSPPLDSALIYAILLDFSSPLSTADERSARAILESLAHEADAEAEREAIDHQLVRGTDGLDDASEPPGEAASSAVREELTSLSELSSALEGSSLNDGADGGAGRGTPGQRFWAKSGASSTSEEGAAAVPSRDKLSPFSTATSSSSSSRSARAADSFEADQFTDDPLAFLASVFPEIELSILESKLASLPFTSSTAPSSSTSTAPPHDLESLVEDLLSQDLISSLVSDDSSAALLANPPPDFDAEARATLSKMQKRRLKQSQKAKISFSLTSTPPVPTPGQNETDPFATAGTATALSRAPATSNAWASISSHASHLSSLLHIPPARISSTYYASSTSLPLTLSTLLTQLSASRPFAALPHAEELKSQLRMVLPRSTREDTLEVLLSATEGDLSDALDLKRFIDETELAQGKVLAWNEMVATDPVPSSSSTSLSHTRTASTGSAAANGFIPVHPSSRSPVPSAGLPTPSSAMPDRLRPPAECYALAAHFLEKRNQAFRTAARSFQRGGVGERGAAGYWAEQGREYERERRRWEERGAKAVVAERRRTHDPHTVDLHGLTLSHALAIVDEACNTWWSQTHDTRSPTPLRIITGVGRHSRNQVPILAPAVTKHLDKHGWRWKWDDGPLVAGGLGMAAGGQRGAVRVIGVR</sequence>
<protein>
    <submittedName>
        <fullName evidence="3">SPOSA6832_03319-mRNA-1:cds</fullName>
    </submittedName>
</protein>
<dbReference type="GO" id="GO:0004519">
    <property type="term" value="F:endonuclease activity"/>
    <property type="evidence" value="ECO:0007669"/>
    <property type="project" value="TreeGrafter"/>
</dbReference>
<feature type="compositionally biased region" description="Low complexity" evidence="1">
    <location>
        <begin position="79"/>
        <end position="111"/>
    </location>
</feature>
<evidence type="ECO:0000313" key="4">
    <source>
        <dbReference type="Proteomes" id="UP000243876"/>
    </source>
</evidence>
<feature type="region of interest" description="Disordered" evidence="1">
    <location>
        <begin position="65"/>
        <end position="169"/>
    </location>
</feature>
<dbReference type="Gene3D" id="3.30.1370.110">
    <property type="match status" value="1"/>
</dbReference>
<dbReference type="PROSITE" id="PS50828">
    <property type="entry name" value="SMR"/>
    <property type="match status" value="1"/>
</dbReference>
<evidence type="ECO:0000256" key="1">
    <source>
        <dbReference type="SAM" id="MobiDB-lite"/>
    </source>
</evidence>
<dbReference type="InterPro" id="IPR036063">
    <property type="entry name" value="Smr_dom_sf"/>
</dbReference>
<dbReference type="SUPFAM" id="SSF160443">
    <property type="entry name" value="SMR domain-like"/>
    <property type="match status" value="1"/>
</dbReference>
<feature type="compositionally biased region" description="Polar residues" evidence="1">
    <location>
        <begin position="276"/>
        <end position="297"/>
    </location>
</feature>
<accession>A0A0D6ENH9</accession>
<feature type="region of interest" description="Disordered" evidence="1">
    <location>
        <begin position="274"/>
        <end position="297"/>
    </location>
</feature>
<dbReference type="AlphaFoldDB" id="A0A0D6ENH9"/>
<dbReference type="Pfam" id="PF01713">
    <property type="entry name" value="Smr"/>
    <property type="match status" value="1"/>
</dbReference>
<feature type="compositionally biased region" description="Low complexity" evidence="1">
    <location>
        <begin position="463"/>
        <end position="474"/>
    </location>
</feature>
<feature type="region of interest" description="Disordered" evidence="1">
    <location>
        <begin position="437"/>
        <end position="482"/>
    </location>
</feature>
<name>A0A0D6ENH9_SPOSA</name>
<feature type="compositionally biased region" description="Low complexity" evidence="1">
    <location>
        <begin position="152"/>
        <end position="167"/>
    </location>
</feature>
<reference evidence="4" key="1">
    <citation type="submission" date="2015-02" db="EMBL/GenBank/DDBJ databases">
        <authorList>
            <person name="Gon?alves P."/>
        </authorList>
    </citation>
    <scope>NUCLEOTIDE SEQUENCE [LARGE SCALE GENOMIC DNA]</scope>
</reference>
<evidence type="ECO:0000313" key="3">
    <source>
        <dbReference type="EMBL" id="CEQ41602.1"/>
    </source>
</evidence>
<dbReference type="Proteomes" id="UP000243876">
    <property type="component" value="Unassembled WGS sequence"/>
</dbReference>
<gene>
    <name evidence="3" type="primary">SPOSA6832_03319</name>
</gene>
<dbReference type="OrthoDB" id="4080456at2759"/>
<keyword evidence="4" id="KW-1185">Reference proteome</keyword>
<dbReference type="InterPro" id="IPR002625">
    <property type="entry name" value="Smr_dom"/>
</dbReference>
<proteinExistence type="predicted"/>
<dbReference type="PANTHER" id="PTHR46535:SF1">
    <property type="entry name" value="NEDD4-BINDING PROTEIN 2"/>
    <property type="match status" value="1"/>
</dbReference>
<dbReference type="SMART" id="SM00463">
    <property type="entry name" value="SMR"/>
    <property type="match status" value="1"/>
</dbReference>
<dbReference type="PANTHER" id="PTHR46535">
    <property type="entry name" value="NEDD4-BINDING PROTEIN 2"/>
    <property type="match status" value="1"/>
</dbReference>
<dbReference type="GO" id="GO:0005634">
    <property type="term" value="C:nucleus"/>
    <property type="evidence" value="ECO:0007669"/>
    <property type="project" value="TreeGrafter"/>
</dbReference>
<evidence type="ECO:0000259" key="2">
    <source>
        <dbReference type="PROSITE" id="PS50828"/>
    </source>
</evidence>